<feature type="transmembrane region" description="Helical" evidence="8">
    <location>
        <begin position="383"/>
        <end position="401"/>
    </location>
</feature>
<accession>A0ABX0SDE2</accession>
<feature type="transmembrane region" description="Helical" evidence="8">
    <location>
        <begin position="110"/>
        <end position="130"/>
    </location>
</feature>
<comment type="subcellular location">
    <subcellularLocation>
        <location evidence="1">Cell membrane</location>
        <topology evidence="1">Multi-pass membrane protein</topology>
    </subcellularLocation>
</comment>
<evidence type="ECO:0000256" key="2">
    <source>
        <dbReference type="ARBA" id="ARBA00022475"/>
    </source>
</evidence>
<feature type="transmembrane region" description="Helical" evidence="8">
    <location>
        <begin position="180"/>
        <end position="205"/>
    </location>
</feature>
<reference evidence="9 10" key="1">
    <citation type="submission" date="2020-02" db="EMBL/GenBank/DDBJ databases">
        <title>Sequencing the genomes of 1000 actinobacteria strains.</title>
        <authorList>
            <person name="Klenk H.-P."/>
        </authorList>
    </citation>
    <scope>NUCLEOTIDE SEQUENCE [LARGE SCALE GENOMIC DNA]</scope>
    <source>
        <strain evidence="9 10">DSM 19609</strain>
    </source>
</reference>
<evidence type="ECO:0000256" key="5">
    <source>
        <dbReference type="ARBA" id="ARBA00022989"/>
    </source>
</evidence>
<feature type="transmembrane region" description="Helical" evidence="8">
    <location>
        <begin position="217"/>
        <end position="236"/>
    </location>
</feature>
<keyword evidence="4 8" id="KW-0812">Transmembrane</keyword>
<name>A0ABX0SDE2_9ACTN</name>
<proteinExistence type="inferred from homology"/>
<gene>
    <name evidence="9" type="ORF">FB473_001058</name>
</gene>
<evidence type="ECO:0000313" key="10">
    <source>
        <dbReference type="Proteomes" id="UP000749311"/>
    </source>
</evidence>
<evidence type="ECO:0000313" key="9">
    <source>
        <dbReference type="EMBL" id="NIH56413.1"/>
    </source>
</evidence>
<protein>
    <recommendedName>
        <fullName evidence="11">DUF2029 domain-containing protein</fullName>
    </recommendedName>
</protein>
<comment type="similarity">
    <text evidence="7">Belongs to the glycosyltransferase 87 family.</text>
</comment>
<keyword evidence="2" id="KW-1003">Cell membrane</keyword>
<dbReference type="EMBL" id="JAAMOZ010000001">
    <property type="protein sequence ID" value="NIH56413.1"/>
    <property type="molecule type" value="Genomic_DNA"/>
</dbReference>
<feature type="transmembrane region" description="Helical" evidence="8">
    <location>
        <begin position="294"/>
        <end position="315"/>
    </location>
</feature>
<organism evidence="9 10">
    <name type="scientific">Brooklawnia cerclae</name>
    <dbReference type="NCBI Taxonomy" id="349934"/>
    <lineage>
        <taxon>Bacteria</taxon>
        <taxon>Bacillati</taxon>
        <taxon>Actinomycetota</taxon>
        <taxon>Actinomycetes</taxon>
        <taxon>Propionibacteriales</taxon>
        <taxon>Propionibacteriaceae</taxon>
        <taxon>Brooklawnia</taxon>
    </lineage>
</organism>
<dbReference type="RefSeq" id="WP_167165418.1">
    <property type="nucleotide sequence ID" value="NZ_BAAAOO010000003.1"/>
</dbReference>
<feature type="transmembrane region" description="Helical" evidence="8">
    <location>
        <begin position="142"/>
        <end position="160"/>
    </location>
</feature>
<sequence length="469" mass="51946">MDEAPHSSGASRAKPPVWHRRLISISLRVFRDWDLETPRSLLLLWFVARLAVLLVWGVLTPSTQGDVVYYYEHIENMMSVGPAQTMTEYPTPVLWLLTVPWLLGFGTQQGYVIVFVLMMLGLDIWYTLALWRLGGRLGAHAAVFWTLFIAFIGPTVYLRFDLVTSVLAGASLLLLLRRRWSASGALAGAGAAIKLWPALLWPALCGGTWRHKLRASLGFWVTGGALALVSLLWAGWDRLISPLTWQSGRGLQVESIWASVPMLLRATGLFDYAVTISRYQAFEIYGLSVPFWEATSSIATIVGMVAIAIAYLAWWRRGHGRAMEAAALMLLVILVMIATNKTFSPQYMIWLGGPQAAAYAILGRRTTDSPGYAGDRARVWHTSVMILLITLLTGIVYPIGYDPLVRDTTLAGWVRFPITVVLVIRNVLVCVLLGVVVKWVWGFVRPGSRSVGRAGPTPADQDHPTMEDA</sequence>
<dbReference type="InterPro" id="IPR018584">
    <property type="entry name" value="GT87"/>
</dbReference>
<dbReference type="Pfam" id="PF09594">
    <property type="entry name" value="GT87"/>
    <property type="match status" value="1"/>
</dbReference>
<keyword evidence="6 8" id="KW-0472">Membrane</keyword>
<evidence type="ECO:0000256" key="6">
    <source>
        <dbReference type="ARBA" id="ARBA00023136"/>
    </source>
</evidence>
<evidence type="ECO:0000256" key="8">
    <source>
        <dbReference type="SAM" id="Phobius"/>
    </source>
</evidence>
<keyword evidence="3" id="KW-0808">Transferase</keyword>
<evidence type="ECO:0000256" key="3">
    <source>
        <dbReference type="ARBA" id="ARBA00022679"/>
    </source>
</evidence>
<comment type="caution">
    <text evidence="9">The sequence shown here is derived from an EMBL/GenBank/DDBJ whole genome shotgun (WGS) entry which is preliminary data.</text>
</comment>
<keyword evidence="5 8" id="KW-1133">Transmembrane helix</keyword>
<evidence type="ECO:0000256" key="1">
    <source>
        <dbReference type="ARBA" id="ARBA00004651"/>
    </source>
</evidence>
<feature type="transmembrane region" description="Helical" evidence="8">
    <location>
        <begin position="322"/>
        <end position="339"/>
    </location>
</feature>
<dbReference type="Proteomes" id="UP000749311">
    <property type="component" value="Unassembled WGS sequence"/>
</dbReference>
<evidence type="ECO:0008006" key="11">
    <source>
        <dbReference type="Google" id="ProtNLM"/>
    </source>
</evidence>
<feature type="transmembrane region" description="Helical" evidence="8">
    <location>
        <begin position="413"/>
        <end position="441"/>
    </location>
</feature>
<evidence type="ECO:0000256" key="7">
    <source>
        <dbReference type="ARBA" id="ARBA00024033"/>
    </source>
</evidence>
<feature type="transmembrane region" description="Helical" evidence="8">
    <location>
        <begin position="41"/>
        <end position="59"/>
    </location>
</feature>
<keyword evidence="10" id="KW-1185">Reference proteome</keyword>
<evidence type="ECO:0000256" key="4">
    <source>
        <dbReference type="ARBA" id="ARBA00022692"/>
    </source>
</evidence>